<evidence type="ECO:0000256" key="1">
    <source>
        <dbReference type="SAM" id="Phobius"/>
    </source>
</evidence>
<dbReference type="Proteomes" id="UP000050277">
    <property type="component" value="Unassembled WGS sequence"/>
</dbReference>
<organism evidence="2 3">
    <name type="scientific">Herpetosiphon geysericola</name>
    <dbReference type="NCBI Taxonomy" id="70996"/>
    <lineage>
        <taxon>Bacteria</taxon>
        <taxon>Bacillati</taxon>
        <taxon>Chloroflexota</taxon>
        <taxon>Chloroflexia</taxon>
        <taxon>Herpetosiphonales</taxon>
        <taxon>Herpetosiphonaceae</taxon>
        <taxon>Herpetosiphon</taxon>
    </lineage>
</organism>
<sequence>MNSKRSIILVLALALGVIYGTVVEMTLDPLGDYARWMLFCGFVTLAAAYPAKTFYRFIIGMLSGILGMLVMYGIAYMQGDLGVGADVLFYAGLFSWSLFGVQFGIVAAVLASGLWFLSNLRVKVS</sequence>
<reference evidence="2 3" key="1">
    <citation type="submission" date="2015-07" db="EMBL/GenBank/DDBJ databases">
        <title>Whole genome sequence of Herpetosiphon geysericola DSM 7119.</title>
        <authorList>
            <person name="Hemp J."/>
            <person name="Ward L.M."/>
            <person name="Pace L.A."/>
            <person name="Fischer W.W."/>
        </authorList>
    </citation>
    <scope>NUCLEOTIDE SEQUENCE [LARGE SCALE GENOMIC DNA]</scope>
    <source>
        <strain evidence="2 3">DSM 7119</strain>
    </source>
</reference>
<dbReference type="RefSeq" id="WP_054532950.1">
    <property type="nucleotide sequence ID" value="NZ_LGKP01000007.1"/>
</dbReference>
<keyword evidence="1" id="KW-1133">Transmembrane helix</keyword>
<feature type="transmembrane region" description="Helical" evidence="1">
    <location>
        <begin position="33"/>
        <end position="50"/>
    </location>
</feature>
<gene>
    <name evidence="2" type="ORF">SE18_03055</name>
</gene>
<proteinExistence type="predicted"/>
<feature type="transmembrane region" description="Helical" evidence="1">
    <location>
        <begin position="57"/>
        <end position="75"/>
    </location>
</feature>
<evidence type="ECO:0000313" key="2">
    <source>
        <dbReference type="EMBL" id="KPL91141.1"/>
    </source>
</evidence>
<protein>
    <submittedName>
        <fullName evidence="2">Uncharacterized protein</fullName>
    </submittedName>
</protein>
<evidence type="ECO:0000313" key="3">
    <source>
        <dbReference type="Proteomes" id="UP000050277"/>
    </source>
</evidence>
<feature type="transmembrane region" description="Helical" evidence="1">
    <location>
        <begin position="7"/>
        <end position="27"/>
    </location>
</feature>
<dbReference type="EMBL" id="LGKP01000007">
    <property type="protein sequence ID" value="KPL91141.1"/>
    <property type="molecule type" value="Genomic_DNA"/>
</dbReference>
<dbReference type="AlphaFoldDB" id="A0A0P6Y4R3"/>
<name>A0A0P6Y4R3_9CHLR</name>
<keyword evidence="1" id="KW-0472">Membrane</keyword>
<keyword evidence="1" id="KW-0812">Transmembrane</keyword>
<accession>A0A0P6Y4R3</accession>
<keyword evidence="3" id="KW-1185">Reference proteome</keyword>
<feature type="transmembrane region" description="Helical" evidence="1">
    <location>
        <begin position="87"/>
        <end position="117"/>
    </location>
</feature>
<dbReference type="OrthoDB" id="9834792at2"/>
<comment type="caution">
    <text evidence="2">The sequence shown here is derived from an EMBL/GenBank/DDBJ whole genome shotgun (WGS) entry which is preliminary data.</text>
</comment>